<dbReference type="Proteomes" id="UP001227126">
    <property type="component" value="Unassembled WGS sequence"/>
</dbReference>
<keyword evidence="8" id="KW-1185">Reference proteome</keyword>
<feature type="transmembrane region" description="Helical" evidence="6">
    <location>
        <begin position="6"/>
        <end position="28"/>
    </location>
</feature>
<feature type="transmembrane region" description="Helical" evidence="6">
    <location>
        <begin position="186"/>
        <end position="204"/>
    </location>
</feature>
<dbReference type="EMBL" id="JASNJE010000003">
    <property type="protein sequence ID" value="MDK3072092.1"/>
    <property type="molecule type" value="Genomic_DNA"/>
</dbReference>
<evidence type="ECO:0000256" key="6">
    <source>
        <dbReference type="SAM" id="Phobius"/>
    </source>
</evidence>
<keyword evidence="3 6" id="KW-0812">Transmembrane</keyword>
<evidence type="ECO:0000313" key="8">
    <source>
        <dbReference type="Proteomes" id="UP001227126"/>
    </source>
</evidence>
<dbReference type="Pfam" id="PF01810">
    <property type="entry name" value="LysE"/>
    <property type="match status" value="1"/>
</dbReference>
<reference evidence="7 8" key="1">
    <citation type="submission" date="2023-05" db="EMBL/GenBank/DDBJ databases">
        <title>Sedimentitalea sp. nov. JM2-8.</title>
        <authorList>
            <person name="Huang J."/>
        </authorList>
    </citation>
    <scope>NUCLEOTIDE SEQUENCE [LARGE SCALE GENOMIC DNA]</scope>
    <source>
        <strain evidence="7 8">JM2-8</strain>
    </source>
</reference>
<sequence>MIDPVAGLAVAGAFLIVTVSPGPANLACAAIAMREGRRPGVAFGIGLSLGLAFWGVLAACGLGAVLQKSESVLAGLKLFGAAYLFWLAAVSARASARPDVPERARPSGDRWIVQGLLLNLSNPKAVFAWMAALAVGLEPSSAAGSVVPATVLCAGIGLANYLMWAALFSVPRVMQGYRHARRRIELALAGIFATAGLGLLRSALSR</sequence>
<keyword evidence="4 6" id="KW-1133">Transmembrane helix</keyword>
<gene>
    <name evidence="7" type="ORF">QO034_03130</name>
</gene>
<evidence type="ECO:0000256" key="5">
    <source>
        <dbReference type="ARBA" id="ARBA00023136"/>
    </source>
</evidence>
<protein>
    <submittedName>
        <fullName evidence="7">LysE family translocator</fullName>
    </submittedName>
</protein>
<comment type="subcellular location">
    <subcellularLocation>
        <location evidence="1">Cell membrane</location>
        <topology evidence="1">Multi-pass membrane protein</topology>
    </subcellularLocation>
</comment>
<feature type="transmembrane region" description="Helical" evidence="6">
    <location>
        <begin position="72"/>
        <end position="90"/>
    </location>
</feature>
<evidence type="ECO:0000256" key="4">
    <source>
        <dbReference type="ARBA" id="ARBA00022989"/>
    </source>
</evidence>
<organism evidence="7 8">
    <name type="scientific">Sedimentitalea xiamensis</name>
    <dbReference type="NCBI Taxonomy" id="3050037"/>
    <lineage>
        <taxon>Bacteria</taxon>
        <taxon>Pseudomonadati</taxon>
        <taxon>Pseudomonadota</taxon>
        <taxon>Alphaproteobacteria</taxon>
        <taxon>Rhodobacterales</taxon>
        <taxon>Paracoccaceae</taxon>
        <taxon>Sedimentitalea</taxon>
    </lineage>
</organism>
<comment type="caution">
    <text evidence="7">The sequence shown here is derived from an EMBL/GenBank/DDBJ whole genome shotgun (WGS) entry which is preliminary data.</text>
</comment>
<evidence type="ECO:0000256" key="1">
    <source>
        <dbReference type="ARBA" id="ARBA00004651"/>
    </source>
</evidence>
<accession>A0ABT7FAG9</accession>
<dbReference type="RefSeq" id="WP_284484048.1">
    <property type="nucleotide sequence ID" value="NZ_JASNJE010000003.1"/>
</dbReference>
<proteinExistence type="predicted"/>
<evidence type="ECO:0000256" key="2">
    <source>
        <dbReference type="ARBA" id="ARBA00022475"/>
    </source>
</evidence>
<dbReference type="PANTHER" id="PTHR30086:SF20">
    <property type="entry name" value="ARGININE EXPORTER PROTEIN ARGO-RELATED"/>
    <property type="match status" value="1"/>
</dbReference>
<feature type="transmembrane region" description="Helical" evidence="6">
    <location>
        <begin position="40"/>
        <end position="66"/>
    </location>
</feature>
<evidence type="ECO:0000313" key="7">
    <source>
        <dbReference type="EMBL" id="MDK3072092.1"/>
    </source>
</evidence>
<keyword evidence="2" id="KW-1003">Cell membrane</keyword>
<feature type="transmembrane region" description="Helical" evidence="6">
    <location>
        <begin position="149"/>
        <end position="174"/>
    </location>
</feature>
<feature type="transmembrane region" description="Helical" evidence="6">
    <location>
        <begin position="111"/>
        <end position="137"/>
    </location>
</feature>
<dbReference type="PANTHER" id="PTHR30086">
    <property type="entry name" value="ARGININE EXPORTER PROTEIN ARGO"/>
    <property type="match status" value="1"/>
</dbReference>
<dbReference type="InterPro" id="IPR001123">
    <property type="entry name" value="LeuE-type"/>
</dbReference>
<name>A0ABT7FAG9_9RHOB</name>
<keyword evidence="5 6" id="KW-0472">Membrane</keyword>
<evidence type="ECO:0000256" key="3">
    <source>
        <dbReference type="ARBA" id="ARBA00022692"/>
    </source>
</evidence>